<name>H3CAW6_TETNG</name>
<reference evidence="4" key="2">
    <citation type="submission" date="2025-08" db="UniProtKB">
        <authorList>
            <consortium name="Ensembl"/>
        </authorList>
    </citation>
    <scope>IDENTIFICATION</scope>
</reference>
<accession>H3CAW6</accession>
<feature type="region of interest" description="Disordered" evidence="2">
    <location>
        <begin position="91"/>
        <end position="129"/>
    </location>
</feature>
<reference evidence="5" key="1">
    <citation type="journal article" date="2004" name="Nature">
        <title>Genome duplication in the teleost fish Tetraodon nigroviridis reveals the early vertebrate proto-karyotype.</title>
        <authorList>
            <person name="Jaillon O."/>
            <person name="Aury J.-M."/>
            <person name="Brunet F."/>
            <person name="Petit J.-L."/>
            <person name="Stange-Thomann N."/>
            <person name="Mauceli E."/>
            <person name="Bouneau L."/>
            <person name="Fischer C."/>
            <person name="Ozouf-Costaz C."/>
            <person name="Bernot A."/>
            <person name="Nicaud S."/>
            <person name="Jaffe D."/>
            <person name="Fisher S."/>
            <person name="Lutfalla G."/>
            <person name="Dossat C."/>
            <person name="Segurens B."/>
            <person name="Dasilva C."/>
            <person name="Salanoubat M."/>
            <person name="Levy M."/>
            <person name="Boudet N."/>
            <person name="Castellano S."/>
            <person name="Anthouard V."/>
            <person name="Jubin C."/>
            <person name="Castelli V."/>
            <person name="Katinka M."/>
            <person name="Vacherie B."/>
            <person name="Biemont C."/>
            <person name="Skalli Z."/>
            <person name="Cattolico L."/>
            <person name="Poulain J."/>
            <person name="De Berardinis V."/>
            <person name="Cruaud C."/>
            <person name="Duprat S."/>
            <person name="Brottier P."/>
            <person name="Coutanceau J.-P."/>
            <person name="Gouzy J."/>
            <person name="Parra G."/>
            <person name="Lardier G."/>
            <person name="Chapple C."/>
            <person name="McKernan K.J."/>
            <person name="McEwan P."/>
            <person name="Bosak S."/>
            <person name="Kellis M."/>
            <person name="Volff J.-N."/>
            <person name="Guigo R."/>
            <person name="Zody M.C."/>
            <person name="Mesirov J."/>
            <person name="Lindblad-Toh K."/>
            <person name="Birren B."/>
            <person name="Nusbaum C."/>
            <person name="Kahn D."/>
            <person name="Robinson-Rechavi M."/>
            <person name="Laudet V."/>
            <person name="Schachter V."/>
            <person name="Quetier F."/>
            <person name="Saurin W."/>
            <person name="Scarpelli C."/>
            <person name="Wincker P."/>
            <person name="Lander E.S."/>
            <person name="Weissenbach J."/>
            <person name="Roest Crollius H."/>
        </authorList>
    </citation>
    <scope>NUCLEOTIDE SEQUENCE [LARGE SCALE GENOMIC DNA]</scope>
</reference>
<evidence type="ECO:0000313" key="4">
    <source>
        <dbReference type="Ensembl" id="ENSTNIP00000005388.1"/>
    </source>
</evidence>
<reference evidence="4" key="3">
    <citation type="submission" date="2025-09" db="UniProtKB">
        <authorList>
            <consortium name="Ensembl"/>
        </authorList>
    </citation>
    <scope>IDENTIFICATION</scope>
</reference>
<dbReference type="HOGENOM" id="CLU_1119884_0_0_1"/>
<dbReference type="InterPro" id="IPR004210">
    <property type="entry name" value="BESS_motif"/>
</dbReference>
<dbReference type="Ensembl" id="ENSTNIT00000005534.1">
    <property type="protein sequence ID" value="ENSTNIP00000005388.1"/>
    <property type="gene ID" value="ENSTNIG00000002824.1"/>
</dbReference>
<dbReference type="GO" id="GO:0006357">
    <property type="term" value="P:regulation of transcription by RNA polymerase II"/>
    <property type="evidence" value="ECO:0007669"/>
    <property type="project" value="TreeGrafter"/>
</dbReference>
<dbReference type="PROSITE" id="PS51031">
    <property type="entry name" value="BESS"/>
    <property type="match status" value="1"/>
</dbReference>
<dbReference type="GO" id="GO:0003677">
    <property type="term" value="F:DNA binding"/>
    <property type="evidence" value="ECO:0007669"/>
    <property type="project" value="InterPro"/>
</dbReference>
<proteinExistence type="predicted"/>
<feature type="compositionally biased region" description="Low complexity" evidence="2">
    <location>
        <begin position="170"/>
        <end position="187"/>
    </location>
</feature>
<keyword evidence="5" id="KW-1185">Reference proteome</keyword>
<dbReference type="InterPro" id="IPR039353">
    <property type="entry name" value="TF_Adf1"/>
</dbReference>
<organism evidence="4 5">
    <name type="scientific">Tetraodon nigroviridis</name>
    <name type="common">Spotted green pufferfish</name>
    <name type="synonym">Chelonodon nigroviridis</name>
    <dbReference type="NCBI Taxonomy" id="99883"/>
    <lineage>
        <taxon>Eukaryota</taxon>
        <taxon>Metazoa</taxon>
        <taxon>Chordata</taxon>
        <taxon>Craniata</taxon>
        <taxon>Vertebrata</taxon>
        <taxon>Euteleostomi</taxon>
        <taxon>Actinopterygii</taxon>
        <taxon>Neopterygii</taxon>
        <taxon>Teleostei</taxon>
        <taxon>Neoteleostei</taxon>
        <taxon>Acanthomorphata</taxon>
        <taxon>Eupercaria</taxon>
        <taxon>Tetraodontiformes</taxon>
        <taxon>Tetradontoidea</taxon>
        <taxon>Tetraodontidae</taxon>
        <taxon>Tetraodon</taxon>
    </lineage>
</organism>
<evidence type="ECO:0000256" key="1">
    <source>
        <dbReference type="PROSITE-ProRule" id="PRU00371"/>
    </source>
</evidence>
<sequence length="248" mass="26114">MEYRLITAVSGFPCLYDRSSPTYRDLNMRSDALEGGVPAGGGQRARLQAEVEDAPGPAPPRALQGAGGGATTGVGAAQLPALEVRGHPVLPQPLHRLQGRRDQRLGPGAPGRPAGPAVRDHDAGGDVPGRVAGRAALLALRRRRLAAAEDRGAGRQRRRAAGAHRRRGRVAPGGRAAAGGPPTARWRTGPGARSPGGTRGWSSRDHVTLFLLSLAPAVRRLPAEKQSWLKTKIQQLVHEAEFGPTSFQ</sequence>
<feature type="region of interest" description="Disordered" evidence="2">
    <location>
        <begin position="53"/>
        <end position="74"/>
    </location>
</feature>
<evidence type="ECO:0000259" key="3">
    <source>
        <dbReference type="PROSITE" id="PS51031"/>
    </source>
</evidence>
<comment type="subcellular location">
    <subcellularLocation>
        <location evidence="1">Nucleus</location>
    </subcellularLocation>
</comment>
<feature type="domain" description="BESS" evidence="3">
    <location>
        <begin position="204"/>
        <end position="243"/>
    </location>
</feature>
<dbReference type="PANTHER" id="PTHR12243">
    <property type="entry name" value="MADF DOMAIN TRANSCRIPTION FACTOR"/>
    <property type="match status" value="1"/>
</dbReference>
<dbReference type="Pfam" id="PF02944">
    <property type="entry name" value="BESS"/>
    <property type="match status" value="1"/>
</dbReference>
<evidence type="ECO:0000256" key="2">
    <source>
        <dbReference type="SAM" id="MobiDB-lite"/>
    </source>
</evidence>
<dbReference type="PANTHER" id="PTHR12243:SF67">
    <property type="entry name" value="COREPRESSOR OF PANGOLIN, ISOFORM A-RELATED"/>
    <property type="match status" value="1"/>
</dbReference>
<feature type="region of interest" description="Disordered" evidence="2">
    <location>
        <begin position="147"/>
        <end position="202"/>
    </location>
</feature>
<feature type="compositionally biased region" description="Basic residues" evidence="2">
    <location>
        <begin position="154"/>
        <end position="169"/>
    </location>
</feature>
<protein>
    <recommendedName>
        <fullName evidence="3">BESS domain-containing protein</fullName>
    </recommendedName>
</protein>
<dbReference type="GO" id="GO:0005634">
    <property type="term" value="C:nucleus"/>
    <property type="evidence" value="ECO:0007669"/>
    <property type="project" value="UniProtKB-SubCell"/>
</dbReference>
<dbReference type="InParanoid" id="H3CAW6"/>
<dbReference type="GO" id="GO:0005667">
    <property type="term" value="C:transcription regulator complex"/>
    <property type="evidence" value="ECO:0007669"/>
    <property type="project" value="TreeGrafter"/>
</dbReference>
<dbReference type="AlphaFoldDB" id="H3CAW6"/>
<keyword evidence="1" id="KW-0539">Nucleus</keyword>
<evidence type="ECO:0000313" key="5">
    <source>
        <dbReference type="Proteomes" id="UP000007303"/>
    </source>
</evidence>
<dbReference type="Proteomes" id="UP000007303">
    <property type="component" value="Unassembled WGS sequence"/>
</dbReference>